<dbReference type="GO" id="GO:0019752">
    <property type="term" value="P:carboxylic acid metabolic process"/>
    <property type="evidence" value="ECO:0007669"/>
    <property type="project" value="UniProtKB-ARBA"/>
</dbReference>
<gene>
    <name evidence="6" type="ORF">ASR47_100673</name>
</gene>
<evidence type="ECO:0000259" key="5">
    <source>
        <dbReference type="Pfam" id="PF01557"/>
    </source>
</evidence>
<dbReference type="PANTHER" id="PTHR42796">
    <property type="entry name" value="FUMARYLACETOACETATE HYDROLASE DOMAIN-CONTAINING PROTEIN 2A-RELATED"/>
    <property type="match status" value="1"/>
</dbReference>
<dbReference type="PATRIC" id="fig|1747903.4.peg.2022"/>
<name>A0A1A7C2D3_9BURK</name>
<dbReference type="GO" id="GO:0046872">
    <property type="term" value="F:metal ion binding"/>
    <property type="evidence" value="ECO:0007669"/>
    <property type="project" value="UniProtKB-KW"/>
</dbReference>
<organism evidence="6 7">
    <name type="scientific">Janthinobacterium psychrotolerans</name>
    <dbReference type="NCBI Taxonomy" id="1747903"/>
    <lineage>
        <taxon>Bacteria</taxon>
        <taxon>Pseudomonadati</taxon>
        <taxon>Pseudomonadota</taxon>
        <taxon>Betaproteobacteria</taxon>
        <taxon>Burkholderiales</taxon>
        <taxon>Oxalobacteraceae</taxon>
        <taxon>Janthinobacterium</taxon>
    </lineage>
</organism>
<evidence type="ECO:0000256" key="4">
    <source>
        <dbReference type="ARBA" id="ARBA00022801"/>
    </source>
</evidence>
<evidence type="ECO:0000256" key="1">
    <source>
        <dbReference type="ARBA" id="ARBA00001946"/>
    </source>
</evidence>
<dbReference type="AlphaFoldDB" id="A0A1A7C2D3"/>
<accession>A0A1A7C2D3</accession>
<dbReference type="InterPro" id="IPR036663">
    <property type="entry name" value="Fumarylacetoacetase_C_sf"/>
</dbReference>
<dbReference type="Pfam" id="PF01557">
    <property type="entry name" value="FAA_hydrolase"/>
    <property type="match status" value="1"/>
</dbReference>
<keyword evidence="7" id="KW-1185">Reference proteome</keyword>
<proteinExistence type="inferred from homology"/>
<evidence type="ECO:0000313" key="7">
    <source>
        <dbReference type="Proteomes" id="UP000092713"/>
    </source>
</evidence>
<feature type="domain" description="Fumarylacetoacetase-like C-terminal" evidence="5">
    <location>
        <begin position="75"/>
        <end position="284"/>
    </location>
</feature>
<dbReference type="PANTHER" id="PTHR42796:SF4">
    <property type="entry name" value="FUMARYLACETOACETATE HYDROLASE DOMAIN-CONTAINING PROTEIN 2A"/>
    <property type="match status" value="1"/>
</dbReference>
<dbReference type="Gene3D" id="3.90.850.10">
    <property type="entry name" value="Fumarylacetoacetase-like, C-terminal domain"/>
    <property type="match status" value="1"/>
</dbReference>
<evidence type="ECO:0000256" key="2">
    <source>
        <dbReference type="ARBA" id="ARBA00010211"/>
    </source>
</evidence>
<reference evidence="6 7" key="1">
    <citation type="submission" date="2016-04" db="EMBL/GenBank/DDBJ databases">
        <title>Draft genome sequence of Janthinobacterium psychrotolerans sp. nov., isolated from freshwater sediments in Denmark.</title>
        <authorList>
            <person name="Gong X."/>
            <person name="Skrivergaard S."/>
            <person name="Korsgaard B.S."/>
            <person name="Schreiber L."/>
            <person name="Marshall I.P."/>
            <person name="Finster K."/>
            <person name="Schramm A."/>
        </authorList>
    </citation>
    <scope>NUCLEOTIDE SEQUENCE [LARGE SCALE GENOMIC DNA]</scope>
    <source>
        <strain evidence="6 7">S3-2</strain>
    </source>
</reference>
<dbReference type="OrthoDB" id="8582489at2"/>
<dbReference type="STRING" id="1747903.ASR47_100673"/>
<keyword evidence="4" id="KW-0378">Hydrolase</keyword>
<comment type="cofactor">
    <cofactor evidence="1">
        <name>Mg(2+)</name>
        <dbReference type="ChEBI" id="CHEBI:18420"/>
    </cofactor>
</comment>
<dbReference type="SUPFAM" id="SSF56529">
    <property type="entry name" value="FAH"/>
    <property type="match status" value="1"/>
</dbReference>
<dbReference type="InterPro" id="IPR051121">
    <property type="entry name" value="FAH"/>
</dbReference>
<protein>
    <submittedName>
        <fullName evidence="6">2-keto-4-pentenoate hydratase/2-oxohepta-3-ene-1,7-dioic acid hydratase (Catechol pathway)</fullName>
    </submittedName>
</protein>
<dbReference type="RefSeq" id="WP_065308726.1">
    <property type="nucleotide sequence ID" value="NZ_LOCQ01000057.1"/>
</dbReference>
<dbReference type="Proteomes" id="UP000092713">
    <property type="component" value="Unassembled WGS sequence"/>
</dbReference>
<dbReference type="InterPro" id="IPR011234">
    <property type="entry name" value="Fumarylacetoacetase-like_C"/>
</dbReference>
<comment type="caution">
    <text evidence="6">The sequence shown here is derived from an EMBL/GenBank/DDBJ whole genome shotgun (WGS) entry which is preliminary data.</text>
</comment>
<comment type="similarity">
    <text evidence="2">Belongs to the FAH family.</text>
</comment>
<dbReference type="EMBL" id="LOCQ01000057">
    <property type="protein sequence ID" value="OBV38473.1"/>
    <property type="molecule type" value="Genomic_DNA"/>
</dbReference>
<dbReference type="GO" id="GO:0016787">
    <property type="term" value="F:hydrolase activity"/>
    <property type="evidence" value="ECO:0007669"/>
    <property type="project" value="UniProtKB-KW"/>
</dbReference>
<sequence length="291" mass="31909">MKLLSFTCNGRDSWGAVLGDGVVDLGLAFAGQYPLLQDFIGSADFDRREALLAGRQPDLRLSDITPLPVITRPEKIVLLVRNYLDHHNEVVAAGLKREVPQFPPLFLRVWRSQIGHEAPIVRPAISEQLDWEGELAVIIGKGGRHIAESEALSHVAGYACYNDASVREWQFHAQQIAAGKNFVGTGGFGPWMVTADEIADPSQLKLQTRLNGELVQDSHTSNMIFGVPRLINYISTIFDLVPGDVIVTGTPAGTGWTLKPPRFLRPSDVVEVEIEKIGVLRNSVIDEQAAS</sequence>
<dbReference type="GO" id="GO:0016853">
    <property type="term" value="F:isomerase activity"/>
    <property type="evidence" value="ECO:0007669"/>
    <property type="project" value="UniProtKB-ARBA"/>
</dbReference>
<dbReference type="FunFam" id="3.90.850.10:FF:000002">
    <property type="entry name" value="2-hydroxyhepta-2,4-diene-1,7-dioate isomerase"/>
    <property type="match status" value="1"/>
</dbReference>
<evidence type="ECO:0000256" key="3">
    <source>
        <dbReference type="ARBA" id="ARBA00022723"/>
    </source>
</evidence>
<evidence type="ECO:0000313" key="6">
    <source>
        <dbReference type="EMBL" id="OBV38473.1"/>
    </source>
</evidence>
<keyword evidence="3" id="KW-0479">Metal-binding</keyword>